<dbReference type="SMART" id="SM00849">
    <property type="entry name" value="Lactamase_B"/>
    <property type="match status" value="1"/>
</dbReference>
<reference evidence="3 4" key="1">
    <citation type="submission" date="2020-04" db="EMBL/GenBank/DDBJ databases">
        <authorList>
            <person name="De Canck E."/>
        </authorList>
    </citation>
    <scope>NUCLEOTIDE SEQUENCE [LARGE SCALE GENOMIC DNA]</scope>
    <source>
        <strain evidence="3 4">LMG 29739</strain>
    </source>
</reference>
<gene>
    <name evidence="3" type="ORF">LMG29739_01537</name>
</gene>
<dbReference type="PANTHER" id="PTHR42951">
    <property type="entry name" value="METALLO-BETA-LACTAMASE DOMAIN-CONTAINING"/>
    <property type="match status" value="1"/>
</dbReference>
<organism evidence="3 4">
    <name type="scientific">Paraburkholderia solisilvae</name>
    <dbReference type="NCBI Taxonomy" id="624376"/>
    <lineage>
        <taxon>Bacteria</taxon>
        <taxon>Pseudomonadati</taxon>
        <taxon>Pseudomonadota</taxon>
        <taxon>Betaproteobacteria</taxon>
        <taxon>Burkholderiales</taxon>
        <taxon>Burkholderiaceae</taxon>
        <taxon>Paraburkholderia</taxon>
    </lineage>
</organism>
<dbReference type="InterPro" id="IPR036866">
    <property type="entry name" value="RibonucZ/Hydroxyglut_hydro"/>
</dbReference>
<feature type="domain" description="Metallo-beta-lactamase" evidence="2">
    <location>
        <begin position="115"/>
        <end position="300"/>
    </location>
</feature>
<dbReference type="InterPro" id="IPR001279">
    <property type="entry name" value="Metallo-B-lactamas"/>
</dbReference>
<dbReference type="Gene3D" id="3.60.15.10">
    <property type="entry name" value="Ribonuclease Z/Hydroxyacylglutathione hydrolase-like"/>
    <property type="match status" value="1"/>
</dbReference>
<dbReference type="PANTHER" id="PTHR42951:SF4">
    <property type="entry name" value="ACYL-COENZYME A THIOESTERASE MBLAC2"/>
    <property type="match status" value="1"/>
</dbReference>
<dbReference type="AlphaFoldDB" id="A0A6J5DDV0"/>
<sequence length="375" mass="39703">MRAVRDGAHRRGATRWAVWAATFASVMAVASVALGAPPAVFASAAFAVAAGSPRDVGGVAAGATAAGKAARNTEGRDAQSADTPFRAPVPVEIAPGVYVMFGSGDAVTPANHGIVANNGFIVGPSGVTVIDTGSSYRYGRAMLDAIHNVTRLPVELVVITHQGPEFVFGASAFRDRGVPILAQRRTAELIRERCAICLKNLIRTLGEDEMAGSRVTVPDRTVDGATEIDSGGRKLRLLYFGPASTPGDLAVLDPSTGVLFAGGLVSVARIPELRNERIPGWLDALDKLKALDAKAIVPAFGKLARPADLDRLAVYLRELDAAVRRAFAAGVGLTEAMHEVQVPAFRRDRLYRVAQPQNVEHLYLQLEKDRDKTGP</sequence>
<keyword evidence="4" id="KW-1185">Reference proteome</keyword>
<evidence type="ECO:0000256" key="1">
    <source>
        <dbReference type="ARBA" id="ARBA00005250"/>
    </source>
</evidence>
<proteinExistence type="inferred from homology"/>
<evidence type="ECO:0000313" key="3">
    <source>
        <dbReference type="EMBL" id="CAB3752358.1"/>
    </source>
</evidence>
<dbReference type="InterPro" id="IPR050855">
    <property type="entry name" value="NDM-1-like"/>
</dbReference>
<evidence type="ECO:0000313" key="4">
    <source>
        <dbReference type="Proteomes" id="UP000494329"/>
    </source>
</evidence>
<dbReference type="EMBL" id="CADIKF010000008">
    <property type="protein sequence ID" value="CAB3752358.1"/>
    <property type="molecule type" value="Genomic_DNA"/>
</dbReference>
<dbReference type="Pfam" id="PF00753">
    <property type="entry name" value="Lactamase_B"/>
    <property type="match status" value="1"/>
</dbReference>
<dbReference type="Proteomes" id="UP000494329">
    <property type="component" value="Unassembled WGS sequence"/>
</dbReference>
<dbReference type="GO" id="GO:0017001">
    <property type="term" value="P:antibiotic catabolic process"/>
    <property type="evidence" value="ECO:0007669"/>
    <property type="project" value="UniProtKB-ARBA"/>
</dbReference>
<accession>A0A6J5DDV0</accession>
<name>A0A6J5DDV0_9BURK</name>
<dbReference type="CDD" id="cd16282">
    <property type="entry name" value="metallo-hydrolase-like_MBL-fold"/>
    <property type="match status" value="1"/>
</dbReference>
<protein>
    <recommendedName>
        <fullName evidence="2">Metallo-beta-lactamase domain-containing protein</fullName>
    </recommendedName>
</protein>
<dbReference type="SUPFAM" id="SSF56281">
    <property type="entry name" value="Metallo-hydrolase/oxidoreductase"/>
    <property type="match status" value="1"/>
</dbReference>
<comment type="similarity">
    <text evidence="1">Belongs to the metallo-beta-lactamase superfamily. Class-B beta-lactamase family.</text>
</comment>
<evidence type="ECO:0000259" key="2">
    <source>
        <dbReference type="SMART" id="SM00849"/>
    </source>
</evidence>